<dbReference type="EMBL" id="BARV01039286">
    <property type="protein sequence ID" value="GAI55846.1"/>
    <property type="molecule type" value="Genomic_DNA"/>
</dbReference>
<evidence type="ECO:0000313" key="1">
    <source>
        <dbReference type="EMBL" id="GAI55846.1"/>
    </source>
</evidence>
<sequence length="46" mass="5031">MSRKGDIKEMASFVGNSAAHFALFPDDEFVRGEIETYMEMAASTAA</sequence>
<reference evidence="1" key="1">
    <citation type="journal article" date="2014" name="Front. Microbiol.">
        <title>High frequency of phylogenetically diverse reductive dehalogenase-homologous genes in deep subseafloor sedimentary metagenomes.</title>
        <authorList>
            <person name="Kawai M."/>
            <person name="Futagami T."/>
            <person name="Toyoda A."/>
            <person name="Takaki Y."/>
            <person name="Nishi S."/>
            <person name="Hori S."/>
            <person name="Arai W."/>
            <person name="Tsubouchi T."/>
            <person name="Morono Y."/>
            <person name="Uchiyama I."/>
            <person name="Ito T."/>
            <person name="Fujiyama A."/>
            <person name="Inagaki F."/>
            <person name="Takami H."/>
        </authorList>
    </citation>
    <scope>NUCLEOTIDE SEQUENCE</scope>
    <source>
        <strain evidence="1">Expedition CK06-06</strain>
    </source>
</reference>
<accession>X1QM20</accession>
<protein>
    <submittedName>
        <fullName evidence="1">Uncharacterized protein</fullName>
    </submittedName>
</protein>
<organism evidence="1">
    <name type="scientific">marine sediment metagenome</name>
    <dbReference type="NCBI Taxonomy" id="412755"/>
    <lineage>
        <taxon>unclassified sequences</taxon>
        <taxon>metagenomes</taxon>
        <taxon>ecological metagenomes</taxon>
    </lineage>
</organism>
<feature type="non-terminal residue" evidence="1">
    <location>
        <position position="46"/>
    </location>
</feature>
<name>X1QM20_9ZZZZ</name>
<gene>
    <name evidence="1" type="ORF">S06H3_60257</name>
</gene>
<proteinExistence type="predicted"/>
<comment type="caution">
    <text evidence="1">The sequence shown here is derived from an EMBL/GenBank/DDBJ whole genome shotgun (WGS) entry which is preliminary data.</text>
</comment>
<dbReference type="AlphaFoldDB" id="X1QM20"/>